<sequence length="413" mass="44071">MAEVRREGTSRARTKVAYFVNVYPKISHSFIRTEIAALERCGFAVSRFTLRRCSERLDAEDQAESERTDVLLEDRAGALRAMISAVLANPGAALGALALAWRTSGGRFKACAYFAEAALLAHRLGRLGIRHVHAHFGTNPAAVVRLAARIAPVTYSFTVHGPDEFDDPRGLDLRGKIAEAAFVAGVSSYGRGQLMRWAAPEDRSRIHVVRCAAGPGFFDSALQVEIPQAPHFLCVARLSAQKGLPLLIEAMARVSARRAVTLDIIGDGEDRAAIEEQIARSALTHRVRLLGWAGPETVRAALQSARALVLASFAEGLPVVLMEAMASRRPVIATAIAGIPELVDEDVGWLVPSGSPEALAQALEAAVDAAPAALAAMGERGRLRVLERHDPDRNAAGLAALLAPLAQTEAAQG</sequence>
<dbReference type="eggNOG" id="COG0438">
    <property type="taxonomic scope" value="Bacteria"/>
</dbReference>
<dbReference type="AlphaFoldDB" id="T0J092"/>
<evidence type="ECO:0000313" key="2">
    <source>
        <dbReference type="Proteomes" id="UP000015527"/>
    </source>
</evidence>
<organism evidence="1 2">
    <name type="scientific">Novosphingobium lindaniclasticum LE124</name>
    <dbReference type="NCBI Taxonomy" id="1096930"/>
    <lineage>
        <taxon>Bacteria</taxon>
        <taxon>Pseudomonadati</taxon>
        <taxon>Pseudomonadota</taxon>
        <taxon>Alphaproteobacteria</taxon>
        <taxon>Sphingomonadales</taxon>
        <taxon>Sphingomonadaceae</taxon>
        <taxon>Novosphingobium</taxon>
    </lineage>
</organism>
<comment type="caution">
    <text evidence="1">The sequence shown here is derived from an EMBL/GenBank/DDBJ whole genome shotgun (WGS) entry which is preliminary data.</text>
</comment>
<accession>T0J092</accession>
<proteinExistence type="predicted"/>
<dbReference type="InterPro" id="IPR050194">
    <property type="entry name" value="Glycosyltransferase_grp1"/>
</dbReference>
<dbReference type="Gene3D" id="3.40.50.2000">
    <property type="entry name" value="Glycogen Phosphorylase B"/>
    <property type="match status" value="2"/>
</dbReference>
<dbReference type="PATRIC" id="fig|1096930.3.peg.2359"/>
<reference evidence="1 2" key="1">
    <citation type="journal article" date="2013" name="Genome Announc.">
        <title>Genome Sequence of Novosphingobium lindaniclasticum LE124T, Isolated from a Hexachlorocyclohexane Dumpsite.</title>
        <authorList>
            <person name="Saxena A."/>
            <person name="Nayyar N."/>
            <person name="Sangwan N."/>
            <person name="Kumari R."/>
            <person name="Khurana J.P."/>
            <person name="Lal R."/>
        </authorList>
    </citation>
    <scope>NUCLEOTIDE SEQUENCE [LARGE SCALE GENOMIC DNA]</scope>
    <source>
        <strain evidence="1 2">LE124</strain>
    </source>
</reference>
<keyword evidence="2" id="KW-1185">Reference proteome</keyword>
<dbReference type="EMBL" id="ATHL01000076">
    <property type="protein sequence ID" value="EQB15324.1"/>
    <property type="molecule type" value="Genomic_DNA"/>
</dbReference>
<protein>
    <recommendedName>
        <fullName evidence="3">Glycosyl transferase family 1 domain-containing protein</fullName>
    </recommendedName>
</protein>
<evidence type="ECO:0008006" key="3">
    <source>
        <dbReference type="Google" id="ProtNLM"/>
    </source>
</evidence>
<evidence type="ECO:0000313" key="1">
    <source>
        <dbReference type="EMBL" id="EQB15324.1"/>
    </source>
</evidence>
<dbReference type="PANTHER" id="PTHR45947">
    <property type="entry name" value="SULFOQUINOVOSYL TRANSFERASE SQD2"/>
    <property type="match status" value="1"/>
</dbReference>
<name>T0J092_9SPHN</name>
<dbReference type="Pfam" id="PF13692">
    <property type="entry name" value="Glyco_trans_1_4"/>
    <property type="match status" value="1"/>
</dbReference>
<gene>
    <name evidence="1" type="ORF">L284_11855</name>
</gene>
<dbReference type="GO" id="GO:0016757">
    <property type="term" value="F:glycosyltransferase activity"/>
    <property type="evidence" value="ECO:0007669"/>
    <property type="project" value="TreeGrafter"/>
</dbReference>
<dbReference type="PANTHER" id="PTHR45947:SF15">
    <property type="entry name" value="TEICHURONIC ACID BIOSYNTHESIS GLYCOSYLTRANSFERASE TUAC-RELATED"/>
    <property type="match status" value="1"/>
</dbReference>
<dbReference type="Proteomes" id="UP000015527">
    <property type="component" value="Unassembled WGS sequence"/>
</dbReference>
<dbReference type="SUPFAM" id="SSF53756">
    <property type="entry name" value="UDP-Glycosyltransferase/glycogen phosphorylase"/>
    <property type="match status" value="1"/>
</dbReference>